<sequence>MSTDQLRWLLKVMQPERSLASLPGGAGISPDIHAALLGLPPEVYVAELNLMKQEAKEAADELLADPSCASLVDRLPLPKGAKVVAFGDSLTSDPQSWAVILHELLMAKRGADEVSFSIIAGAGERPRMGWSGWAKSSASNPI</sequence>
<evidence type="ECO:0000313" key="2">
    <source>
        <dbReference type="Proteomes" id="UP001156627"/>
    </source>
</evidence>
<name>A0ABQ5XBZ3_9GAMM</name>
<keyword evidence="2" id="KW-1185">Reference proteome</keyword>
<evidence type="ECO:0000313" key="1">
    <source>
        <dbReference type="EMBL" id="GLQ89150.1"/>
    </source>
</evidence>
<dbReference type="EMBL" id="BSOA01000029">
    <property type="protein sequence ID" value="GLQ89150.1"/>
    <property type="molecule type" value="Genomic_DNA"/>
</dbReference>
<accession>A0ABQ5XBZ3</accession>
<dbReference type="RefSeq" id="WP_284332587.1">
    <property type="nucleotide sequence ID" value="NZ_BSOA01000029.1"/>
</dbReference>
<dbReference type="Proteomes" id="UP001156627">
    <property type="component" value="Unassembled WGS sequence"/>
</dbReference>
<comment type="caution">
    <text evidence="1">The sequence shown here is derived from an EMBL/GenBank/DDBJ whole genome shotgun (WGS) entry which is preliminary data.</text>
</comment>
<proteinExistence type="predicted"/>
<evidence type="ECO:0008006" key="3">
    <source>
        <dbReference type="Google" id="ProtNLM"/>
    </source>
</evidence>
<organism evidence="1 2">
    <name type="scientific">Dyella flagellata</name>
    <dbReference type="NCBI Taxonomy" id="1867833"/>
    <lineage>
        <taxon>Bacteria</taxon>
        <taxon>Pseudomonadati</taxon>
        <taxon>Pseudomonadota</taxon>
        <taxon>Gammaproteobacteria</taxon>
        <taxon>Lysobacterales</taxon>
        <taxon>Rhodanobacteraceae</taxon>
        <taxon>Dyella</taxon>
    </lineage>
</organism>
<protein>
    <recommendedName>
        <fullName evidence="3">GDSL-like Lipase/Acylhydrolase family protein</fullName>
    </recommendedName>
</protein>
<gene>
    <name evidence="1" type="ORF">GCM10007898_27220</name>
</gene>
<reference evidence="2" key="1">
    <citation type="journal article" date="2019" name="Int. J. Syst. Evol. Microbiol.">
        <title>The Global Catalogue of Microorganisms (GCM) 10K type strain sequencing project: providing services to taxonomists for standard genome sequencing and annotation.</title>
        <authorList>
            <consortium name="The Broad Institute Genomics Platform"/>
            <consortium name="The Broad Institute Genome Sequencing Center for Infectious Disease"/>
            <person name="Wu L."/>
            <person name="Ma J."/>
        </authorList>
    </citation>
    <scope>NUCLEOTIDE SEQUENCE [LARGE SCALE GENOMIC DNA]</scope>
    <source>
        <strain evidence="2">NBRC 111981</strain>
    </source>
</reference>